<evidence type="ECO:0000256" key="11">
    <source>
        <dbReference type="ARBA" id="ARBA00022692"/>
    </source>
</evidence>
<feature type="transmembrane region" description="Helical" evidence="19">
    <location>
        <begin position="106"/>
        <end position="122"/>
    </location>
</feature>
<gene>
    <name evidence="20" type="ORF">CJ301_01060</name>
</gene>
<comment type="subcellular location">
    <subcellularLocation>
        <location evidence="2">Cell membrane</location>
        <topology evidence="2">Multi-pass membrane protein</topology>
    </subcellularLocation>
</comment>
<keyword evidence="14" id="KW-0443">Lipid metabolism</keyword>
<evidence type="ECO:0000256" key="17">
    <source>
        <dbReference type="ARBA" id="ARBA00023264"/>
    </source>
</evidence>
<evidence type="ECO:0000256" key="18">
    <source>
        <dbReference type="RuleBase" id="RU003938"/>
    </source>
</evidence>
<evidence type="ECO:0000313" key="21">
    <source>
        <dbReference type="Proteomes" id="UP000221860"/>
    </source>
</evidence>
<keyword evidence="13 19" id="KW-1133">Transmembrane helix</keyword>
<evidence type="ECO:0000256" key="14">
    <source>
        <dbReference type="ARBA" id="ARBA00023098"/>
    </source>
</evidence>
<feature type="transmembrane region" description="Helical" evidence="19">
    <location>
        <begin position="41"/>
        <end position="71"/>
    </location>
</feature>
<keyword evidence="9" id="KW-0444">Lipid biosynthesis</keyword>
<keyword evidence="16" id="KW-0594">Phospholipid biosynthesis</keyword>
<dbReference type="UniPathway" id="UPA00557">
    <property type="reaction ID" value="UER00614"/>
</dbReference>
<comment type="pathway">
    <text evidence="3 18">Phospholipid metabolism; CDP-diacylglycerol biosynthesis; CDP-diacylglycerol from sn-glycerol 3-phosphate: step 3/3.</text>
</comment>
<name>A0A2G1MK28_9RHOB</name>
<proteinExistence type="inferred from homology"/>
<dbReference type="PANTHER" id="PTHR46382">
    <property type="entry name" value="PHOSPHATIDATE CYTIDYLYLTRANSFERASE"/>
    <property type="match status" value="1"/>
</dbReference>
<keyword evidence="15 19" id="KW-0472">Membrane</keyword>
<dbReference type="Pfam" id="PF01148">
    <property type="entry name" value="CTP_transf_1"/>
    <property type="match status" value="1"/>
</dbReference>
<evidence type="ECO:0000256" key="9">
    <source>
        <dbReference type="ARBA" id="ARBA00022516"/>
    </source>
</evidence>
<reference evidence="20 21" key="1">
    <citation type="submission" date="2017-08" db="EMBL/GenBank/DDBJ databases">
        <title>Draft Genome Sequence of Loktanella cinnabarina Strain XM1, Isolated from Coastal Surface Water.</title>
        <authorList>
            <person name="Ma R."/>
            <person name="Wang J."/>
            <person name="Wang Q."/>
            <person name="Ma Z."/>
            <person name="Li J."/>
            <person name="Chen L."/>
        </authorList>
    </citation>
    <scope>NUCLEOTIDE SEQUENCE [LARGE SCALE GENOMIC DNA]</scope>
    <source>
        <strain evidence="20 21">XM1</strain>
    </source>
</reference>
<evidence type="ECO:0000256" key="12">
    <source>
        <dbReference type="ARBA" id="ARBA00022695"/>
    </source>
</evidence>
<keyword evidence="8" id="KW-1003">Cell membrane</keyword>
<keyword evidence="11 18" id="KW-0812">Transmembrane</keyword>
<keyword evidence="17" id="KW-1208">Phospholipid metabolism</keyword>
<evidence type="ECO:0000256" key="5">
    <source>
        <dbReference type="ARBA" id="ARBA00010185"/>
    </source>
</evidence>
<dbReference type="GO" id="GO:0004605">
    <property type="term" value="F:phosphatidate cytidylyltransferase activity"/>
    <property type="evidence" value="ECO:0007669"/>
    <property type="project" value="UniProtKB-EC"/>
</dbReference>
<evidence type="ECO:0000256" key="19">
    <source>
        <dbReference type="SAM" id="Phobius"/>
    </source>
</evidence>
<dbReference type="GO" id="GO:0005886">
    <property type="term" value="C:plasma membrane"/>
    <property type="evidence" value="ECO:0007669"/>
    <property type="project" value="UniProtKB-SubCell"/>
</dbReference>
<dbReference type="Proteomes" id="UP000221860">
    <property type="component" value="Unassembled WGS sequence"/>
</dbReference>
<feature type="transmembrane region" description="Helical" evidence="19">
    <location>
        <begin position="154"/>
        <end position="173"/>
    </location>
</feature>
<sequence>MAEREESANAQAQDEGVVAGAAALADPGRWSDLGVRMASGAAMAVLGAAAVMMGGLWFQMLAVFVTAVMIWELWMMIEPGKPTPGMLLAALCASVLSGQMSSPENWALLLFLVPPIAGALMLRRERGTFLAFALGIEIAGWGLVSFRAEYGFQWLLWLILVVVATDVFGYLVGRTLGGPKFWPKVSPKKTWSGTAGGWIAAGLVGLVFVWLTVSPWHLVWISMLLSFASQMGDIAESALKRRMKVKDSSTLIPGHGGLFDRFDAMLGASLFMLLASVLGFIPGVHF</sequence>
<keyword evidence="12 18" id="KW-0548">Nucleotidyltransferase</keyword>
<dbReference type="EMBL" id="NQWH01000003">
    <property type="protein sequence ID" value="PHP29103.1"/>
    <property type="molecule type" value="Genomic_DNA"/>
</dbReference>
<comment type="caution">
    <text evidence="20">The sequence shown here is derived from an EMBL/GenBank/DDBJ whole genome shotgun (WGS) entry which is preliminary data.</text>
</comment>
<dbReference type="PROSITE" id="PS01315">
    <property type="entry name" value="CDS"/>
    <property type="match status" value="1"/>
</dbReference>
<evidence type="ECO:0000256" key="10">
    <source>
        <dbReference type="ARBA" id="ARBA00022679"/>
    </source>
</evidence>
<comment type="catalytic activity">
    <reaction evidence="1 18">
        <text>a 1,2-diacyl-sn-glycero-3-phosphate + CTP + H(+) = a CDP-1,2-diacyl-sn-glycerol + diphosphate</text>
        <dbReference type="Rhea" id="RHEA:16229"/>
        <dbReference type="ChEBI" id="CHEBI:15378"/>
        <dbReference type="ChEBI" id="CHEBI:33019"/>
        <dbReference type="ChEBI" id="CHEBI:37563"/>
        <dbReference type="ChEBI" id="CHEBI:58332"/>
        <dbReference type="ChEBI" id="CHEBI:58608"/>
        <dbReference type="EC" id="2.7.7.41"/>
    </reaction>
</comment>
<evidence type="ECO:0000256" key="3">
    <source>
        <dbReference type="ARBA" id="ARBA00005119"/>
    </source>
</evidence>
<evidence type="ECO:0000256" key="16">
    <source>
        <dbReference type="ARBA" id="ARBA00023209"/>
    </source>
</evidence>
<organism evidence="20 21">
    <name type="scientific">Limimaricola cinnabarinus</name>
    <dbReference type="NCBI Taxonomy" id="1125964"/>
    <lineage>
        <taxon>Bacteria</taxon>
        <taxon>Pseudomonadati</taxon>
        <taxon>Pseudomonadota</taxon>
        <taxon>Alphaproteobacteria</taxon>
        <taxon>Rhodobacterales</taxon>
        <taxon>Paracoccaceae</taxon>
        <taxon>Limimaricola</taxon>
    </lineage>
</organism>
<evidence type="ECO:0000256" key="1">
    <source>
        <dbReference type="ARBA" id="ARBA00001698"/>
    </source>
</evidence>
<evidence type="ECO:0000256" key="6">
    <source>
        <dbReference type="ARBA" id="ARBA00012487"/>
    </source>
</evidence>
<keyword evidence="10 18" id="KW-0808">Transferase</keyword>
<dbReference type="OrthoDB" id="9799199at2"/>
<evidence type="ECO:0000256" key="7">
    <source>
        <dbReference type="ARBA" id="ARBA00019373"/>
    </source>
</evidence>
<comment type="pathway">
    <text evidence="4">Lipid metabolism.</text>
</comment>
<dbReference type="EC" id="2.7.7.41" evidence="6 18"/>
<dbReference type="AlphaFoldDB" id="A0A2G1MK28"/>
<evidence type="ECO:0000256" key="8">
    <source>
        <dbReference type="ARBA" id="ARBA00022475"/>
    </source>
</evidence>
<dbReference type="GO" id="GO:0016024">
    <property type="term" value="P:CDP-diacylglycerol biosynthetic process"/>
    <property type="evidence" value="ECO:0007669"/>
    <property type="project" value="UniProtKB-UniPathway"/>
</dbReference>
<keyword evidence="21" id="KW-1185">Reference proteome</keyword>
<evidence type="ECO:0000313" key="20">
    <source>
        <dbReference type="EMBL" id="PHP29103.1"/>
    </source>
</evidence>
<feature type="transmembrane region" description="Helical" evidence="19">
    <location>
        <begin position="264"/>
        <end position="284"/>
    </location>
</feature>
<accession>A0A2G1MK28</accession>
<protein>
    <recommendedName>
        <fullName evidence="7 18">Phosphatidate cytidylyltransferase</fullName>
        <ecNumber evidence="6 18">2.7.7.41</ecNumber>
    </recommendedName>
</protein>
<evidence type="ECO:0000256" key="13">
    <source>
        <dbReference type="ARBA" id="ARBA00022989"/>
    </source>
</evidence>
<feature type="transmembrane region" description="Helical" evidence="19">
    <location>
        <begin position="129"/>
        <end position="148"/>
    </location>
</feature>
<comment type="similarity">
    <text evidence="5 18">Belongs to the CDS family.</text>
</comment>
<feature type="transmembrane region" description="Helical" evidence="19">
    <location>
        <begin position="194"/>
        <end position="213"/>
    </location>
</feature>
<evidence type="ECO:0000256" key="4">
    <source>
        <dbReference type="ARBA" id="ARBA00005189"/>
    </source>
</evidence>
<dbReference type="PANTHER" id="PTHR46382:SF1">
    <property type="entry name" value="PHOSPHATIDATE CYTIDYLYLTRANSFERASE"/>
    <property type="match status" value="1"/>
</dbReference>
<dbReference type="InterPro" id="IPR000374">
    <property type="entry name" value="PC_trans"/>
</dbReference>
<evidence type="ECO:0000256" key="2">
    <source>
        <dbReference type="ARBA" id="ARBA00004651"/>
    </source>
</evidence>
<evidence type="ECO:0000256" key="15">
    <source>
        <dbReference type="ARBA" id="ARBA00023136"/>
    </source>
</evidence>